<proteinExistence type="predicted"/>
<sequence>MPGIQAHLVAPGMDVELRNSVFVCSDEAQPGKSILGRLSSVWGHGADGTVSFIYSPEWAGPNANYASVGKQILLGNVRRFGVKSESFLSLGCFRKDHLIDTWASTH</sequence>
<keyword evidence="2" id="KW-1185">Reference proteome</keyword>
<evidence type="ECO:0000313" key="1">
    <source>
        <dbReference type="EMBL" id="VEL16803.1"/>
    </source>
</evidence>
<reference evidence="1" key="1">
    <citation type="submission" date="2018-11" db="EMBL/GenBank/DDBJ databases">
        <authorList>
            <consortium name="Pathogen Informatics"/>
        </authorList>
    </citation>
    <scope>NUCLEOTIDE SEQUENCE</scope>
</reference>
<organism evidence="1 2">
    <name type="scientific">Protopolystoma xenopodis</name>
    <dbReference type="NCBI Taxonomy" id="117903"/>
    <lineage>
        <taxon>Eukaryota</taxon>
        <taxon>Metazoa</taxon>
        <taxon>Spiralia</taxon>
        <taxon>Lophotrochozoa</taxon>
        <taxon>Platyhelminthes</taxon>
        <taxon>Monogenea</taxon>
        <taxon>Polyopisthocotylea</taxon>
        <taxon>Polystomatidea</taxon>
        <taxon>Polystomatidae</taxon>
        <taxon>Protopolystoma</taxon>
    </lineage>
</organism>
<dbReference type="EMBL" id="CAAALY010029886">
    <property type="protein sequence ID" value="VEL16803.1"/>
    <property type="molecule type" value="Genomic_DNA"/>
</dbReference>
<evidence type="ECO:0000313" key="2">
    <source>
        <dbReference type="Proteomes" id="UP000784294"/>
    </source>
</evidence>
<protein>
    <submittedName>
        <fullName evidence="1">Uncharacterized protein</fullName>
    </submittedName>
</protein>
<dbReference type="AlphaFoldDB" id="A0A448WPC6"/>
<name>A0A448WPC6_9PLAT</name>
<dbReference type="Proteomes" id="UP000784294">
    <property type="component" value="Unassembled WGS sequence"/>
</dbReference>
<comment type="caution">
    <text evidence="1">The sequence shown here is derived from an EMBL/GenBank/DDBJ whole genome shotgun (WGS) entry which is preliminary data.</text>
</comment>
<accession>A0A448WPC6</accession>
<gene>
    <name evidence="1" type="ORF">PXEA_LOCUS10243</name>
</gene>